<dbReference type="STRING" id="227321.Q5BFW7"/>
<dbReference type="InterPro" id="IPR013094">
    <property type="entry name" value="AB_hydrolase_3"/>
</dbReference>
<dbReference type="InterPro" id="IPR029058">
    <property type="entry name" value="AB_hydrolase_fold"/>
</dbReference>
<gene>
    <name evidence="3" type="ORF">ANIA_00563</name>
</gene>
<dbReference type="PANTHER" id="PTHR23024">
    <property type="entry name" value="ARYLACETAMIDE DEACETYLASE"/>
    <property type="match status" value="1"/>
</dbReference>
<dbReference type="Proteomes" id="UP000000560">
    <property type="component" value="Chromosome VIII"/>
</dbReference>
<dbReference type="Pfam" id="PF07859">
    <property type="entry name" value="Abhydrolase_3"/>
    <property type="match status" value="1"/>
</dbReference>
<dbReference type="AlphaFoldDB" id="Q5BFW7"/>
<dbReference type="EMBL" id="BN001308">
    <property type="protein sequence ID" value="CBF89226.1"/>
    <property type="molecule type" value="Genomic_DNA"/>
</dbReference>
<accession>Q5BFW7</accession>
<dbReference type="PANTHER" id="PTHR23024:SF242">
    <property type="entry name" value="ALPHA_BETA HYDROLASE FOLD-3 DOMAIN-CONTAINING PROTEIN-RELATED"/>
    <property type="match status" value="1"/>
</dbReference>
<evidence type="ECO:0000259" key="2">
    <source>
        <dbReference type="Pfam" id="PF07859"/>
    </source>
</evidence>
<dbReference type="OMA" id="QKNIAYE"/>
<organism evidence="3 4">
    <name type="scientific">Emericella nidulans (strain FGSC A4 / ATCC 38163 / CBS 112.46 / NRRL 194 / M139)</name>
    <name type="common">Aspergillus nidulans</name>
    <dbReference type="NCBI Taxonomy" id="227321"/>
    <lineage>
        <taxon>Eukaryota</taxon>
        <taxon>Fungi</taxon>
        <taxon>Dikarya</taxon>
        <taxon>Ascomycota</taxon>
        <taxon>Pezizomycotina</taxon>
        <taxon>Eurotiomycetes</taxon>
        <taxon>Eurotiomycetidae</taxon>
        <taxon>Eurotiales</taxon>
        <taxon>Aspergillaceae</taxon>
        <taxon>Aspergillus</taxon>
        <taxon>Aspergillus subgen. Nidulantes</taxon>
    </lineage>
</organism>
<dbReference type="InterPro" id="IPR050466">
    <property type="entry name" value="Carboxylest/Gibb_receptor"/>
</dbReference>
<name>Q5BFW7_EMENI</name>
<proteinExistence type="predicted"/>
<dbReference type="HOGENOM" id="CLU_012494_3_0_1"/>
<dbReference type="InParanoid" id="Q5BFW7"/>
<dbReference type="ESTHER" id="emeni-q5bfw7">
    <property type="family name" value="Hormone-sensitive_lipase_like"/>
</dbReference>
<dbReference type="SUPFAM" id="SSF53474">
    <property type="entry name" value="alpha/beta-Hydrolases"/>
    <property type="match status" value="1"/>
</dbReference>
<feature type="region of interest" description="Disordered" evidence="1">
    <location>
        <begin position="272"/>
        <end position="292"/>
    </location>
</feature>
<accession>C8VSK3</accession>
<dbReference type="RefSeq" id="XP_658167.1">
    <property type="nucleotide sequence ID" value="XM_653075.1"/>
</dbReference>
<reference evidence="4" key="2">
    <citation type="journal article" date="2009" name="Fungal Genet. Biol.">
        <title>The 2008 update of the Aspergillus nidulans genome annotation: a community effort.</title>
        <authorList>
            <person name="Wortman J.R."/>
            <person name="Gilsenan J.M."/>
            <person name="Joardar V."/>
            <person name="Deegan J."/>
            <person name="Clutterbuck J."/>
            <person name="Andersen M.R."/>
            <person name="Archer D."/>
            <person name="Bencina M."/>
            <person name="Braus G."/>
            <person name="Coutinho P."/>
            <person name="von Dohren H."/>
            <person name="Doonan J."/>
            <person name="Driessen A.J."/>
            <person name="Durek P."/>
            <person name="Espeso E."/>
            <person name="Fekete E."/>
            <person name="Flipphi M."/>
            <person name="Estrada C.G."/>
            <person name="Geysens S."/>
            <person name="Goldman G."/>
            <person name="de Groot P.W."/>
            <person name="Hansen K."/>
            <person name="Harris S.D."/>
            <person name="Heinekamp T."/>
            <person name="Helmstaedt K."/>
            <person name="Henrissat B."/>
            <person name="Hofmann G."/>
            <person name="Homan T."/>
            <person name="Horio T."/>
            <person name="Horiuchi H."/>
            <person name="James S."/>
            <person name="Jones M."/>
            <person name="Karaffa L."/>
            <person name="Karanyi Z."/>
            <person name="Kato M."/>
            <person name="Keller N."/>
            <person name="Kelly D.E."/>
            <person name="Kiel J.A."/>
            <person name="Kim J.M."/>
            <person name="van der Klei I.J."/>
            <person name="Klis F.M."/>
            <person name="Kovalchuk A."/>
            <person name="Krasevec N."/>
            <person name="Kubicek C.P."/>
            <person name="Liu B."/>
            <person name="Maccabe A."/>
            <person name="Meyer V."/>
            <person name="Mirabito P."/>
            <person name="Miskei M."/>
            <person name="Mos M."/>
            <person name="Mullins J."/>
            <person name="Nelson D.R."/>
            <person name="Nielsen J."/>
            <person name="Oakley B.R."/>
            <person name="Osmani S.A."/>
            <person name="Pakula T."/>
            <person name="Paszewski A."/>
            <person name="Paulsen I."/>
            <person name="Pilsyk S."/>
            <person name="Pocsi I."/>
            <person name="Punt P.J."/>
            <person name="Ram A.F."/>
            <person name="Ren Q."/>
            <person name="Robellet X."/>
            <person name="Robson G."/>
            <person name="Seiboth B."/>
            <person name="van Solingen P."/>
            <person name="Specht T."/>
            <person name="Sun J."/>
            <person name="Taheri-Talesh N."/>
            <person name="Takeshita N."/>
            <person name="Ussery D."/>
            <person name="vanKuyk P.A."/>
            <person name="Visser H."/>
            <person name="van de Vondervoort P.J."/>
            <person name="de Vries R.P."/>
            <person name="Walton J."/>
            <person name="Xiang X."/>
            <person name="Xiong Y."/>
            <person name="Zeng A.P."/>
            <person name="Brandt B.W."/>
            <person name="Cornell M.J."/>
            <person name="van den Hondel C.A."/>
            <person name="Visser J."/>
            <person name="Oliver S.G."/>
            <person name="Turner G."/>
        </authorList>
    </citation>
    <scope>GENOME REANNOTATION</scope>
    <source>
        <strain evidence="4">FGSC A4 / ATCC 38163 / CBS 112.46 / NRRL 194 / M139</strain>
    </source>
</reference>
<evidence type="ECO:0000313" key="4">
    <source>
        <dbReference type="Proteomes" id="UP000000560"/>
    </source>
</evidence>
<reference evidence="4" key="1">
    <citation type="journal article" date="2005" name="Nature">
        <title>Sequencing of Aspergillus nidulans and comparative analysis with A. fumigatus and A. oryzae.</title>
        <authorList>
            <person name="Galagan J.E."/>
            <person name="Calvo S.E."/>
            <person name="Cuomo C."/>
            <person name="Ma L.J."/>
            <person name="Wortman J.R."/>
            <person name="Batzoglou S."/>
            <person name="Lee S.I."/>
            <person name="Basturkmen M."/>
            <person name="Spevak C.C."/>
            <person name="Clutterbuck J."/>
            <person name="Kapitonov V."/>
            <person name="Jurka J."/>
            <person name="Scazzocchio C."/>
            <person name="Farman M."/>
            <person name="Butler J."/>
            <person name="Purcell S."/>
            <person name="Harris S."/>
            <person name="Braus G.H."/>
            <person name="Draht O."/>
            <person name="Busch S."/>
            <person name="D'Enfert C."/>
            <person name="Bouchier C."/>
            <person name="Goldman G.H."/>
            <person name="Bell-Pedersen D."/>
            <person name="Griffiths-Jones S."/>
            <person name="Doonan J.H."/>
            <person name="Yu J."/>
            <person name="Vienken K."/>
            <person name="Pain A."/>
            <person name="Freitag M."/>
            <person name="Selker E.U."/>
            <person name="Archer D.B."/>
            <person name="Penalva M.A."/>
            <person name="Oakley B.R."/>
            <person name="Momany M."/>
            <person name="Tanaka T."/>
            <person name="Kumagai T."/>
            <person name="Asai K."/>
            <person name="Machida M."/>
            <person name="Nierman W.C."/>
            <person name="Denning D.W."/>
            <person name="Caddick M."/>
            <person name="Hynes M."/>
            <person name="Paoletti M."/>
            <person name="Fischer R."/>
            <person name="Miller B."/>
            <person name="Dyer P."/>
            <person name="Sachs M.S."/>
            <person name="Osmani S.A."/>
            <person name="Birren B.W."/>
        </authorList>
    </citation>
    <scope>NUCLEOTIDE SEQUENCE [LARGE SCALE GENOMIC DNA]</scope>
    <source>
        <strain evidence="4">FGSC A4 / ATCC 38163 / CBS 112.46 / NRRL 194 / M139</strain>
    </source>
</reference>
<dbReference type="eggNOG" id="KOG1515">
    <property type="taxonomic scope" value="Eukaryota"/>
</dbReference>
<dbReference type="GeneID" id="2876344"/>
<dbReference type="KEGG" id="ani:ANIA_00563"/>
<dbReference type="OrthoDB" id="408631at2759"/>
<sequence length="384" mass="41884">MAILSTLRRKTRLSSLTLLVKLLRAIIVSVVRFTIKTKPDPDLIEYIPSITISPSKKSETTITAPSPTHNIKVHIYNPPPAQSQPQPTTDKSNPSPVLITACGSGFIIPGLGLDTSYCRLISSKTFHTVIDVGYRLAPEHPFPCAIEDLVSVVHWVRSQPSRFDLNRISIGGFSAGGNLAASVAVNSFPPGTFWGLVLFYPVLDACTPPEMKVAPSEYGSEAGEDGNRGSGNGKKKPPLGGMGSVPTFMMNIMEKCYLVNVFAGAEPKEGSKSELELESDPNATGRNGEDVLKNPRISPAYADANRFPMRCLFVTAEYDCLAKEAEELAERIRVDGVGEERRKVIVHQVQGCGHQFDKNCRPGSERAEIRDEVYGMVVDLLRKV</sequence>
<feature type="region of interest" description="Disordered" evidence="1">
    <location>
        <begin position="214"/>
        <end position="240"/>
    </location>
</feature>
<evidence type="ECO:0000256" key="1">
    <source>
        <dbReference type="SAM" id="MobiDB-lite"/>
    </source>
</evidence>
<dbReference type="VEuPathDB" id="FungiDB:AN0563"/>
<feature type="domain" description="Alpha/beta hydrolase fold-3" evidence="2">
    <location>
        <begin position="103"/>
        <end position="210"/>
    </location>
</feature>
<keyword evidence="4" id="KW-1185">Reference proteome</keyword>
<dbReference type="GO" id="GO:0016787">
    <property type="term" value="F:hydrolase activity"/>
    <property type="evidence" value="ECO:0007669"/>
    <property type="project" value="InterPro"/>
</dbReference>
<protein>
    <recommendedName>
        <fullName evidence="2">Alpha/beta hydrolase fold-3 domain-containing protein</fullName>
    </recommendedName>
</protein>
<dbReference type="Gene3D" id="3.40.50.1820">
    <property type="entry name" value="alpha/beta hydrolase"/>
    <property type="match status" value="1"/>
</dbReference>
<evidence type="ECO:0000313" key="3">
    <source>
        <dbReference type="EMBL" id="CBF89226.1"/>
    </source>
</evidence>